<dbReference type="RefSeq" id="WP_378296805.1">
    <property type="nucleotide sequence ID" value="NZ_JBHTJA010000006.1"/>
</dbReference>
<dbReference type="EMBL" id="JBHTJA010000006">
    <property type="protein sequence ID" value="MFD0899908.1"/>
    <property type="molecule type" value="Genomic_DNA"/>
</dbReference>
<evidence type="ECO:0000313" key="2">
    <source>
        <dbReference type="EMBL" id="MFD0899908.1"/>
    </source>
</evidence>
<dbReference type="PIRSF" id="PIRSF010260">
    <property type="entry name" value="UCP010260"/>
    <property type="match status" value="1"/>
</dbReference>
<dbReference type="PANTHER" id="PTHR34202:SF1">
    <property type="entry name" value="UPF0548 PROTEIN"/>
    <property type="match status" value="1"/>
</dbReference>
<evidence type="ECO:0000259" key="1">
    <source>
        <dbReference type="Pfam" id="PF09348"/>
    </source>
</evidence>
<dbReference type="PANTHER" id="PTHR34202">
    <property type="entry name" value="UPF0548 PROTEIN"/>
    <property type="match status" value="1"/>
</dbReference>
<sequence>MTADGFTYPEVGATRDGRRPEGYRYLRERTRVGAGPEALRAAVDAVLDLRMHRALPVRVTASGPRAEPGVDVEVTVGVGPLRLRAPCRVVWTRRDERGGGFGYGTLAGHAMSGEESFAVDIDDDGAVWLTVTSFSRPATAAGRLAGPFGPLFQRLYARGCGIVLRRLVRRGPARP</sequence>
<name>A0ABW3ELV9_9ACTN</name>
<dbReference type="InterPro" id="IPR018960">
    <property type="entry name" value="DUF1990"/>
</dbReference>
<proteinExistence type="predicted"/>
<accession>A0ABW3ELV9</accession>
<keyword evidence="3" id="KW-1185">Reference proteome</keyword>
<dbReference type="InterPro" id="IPR014457">
    <property type="entry name" value="UCP010260"/>
</dbReference>
<feature type="domain" description="DUF1990" evidence="1">
    <location>
        <begin position="7"/>
        <end position="160"/>
    </location>
</feature>
<dbReference type="Proteomes" id="UP001596972">
    <property type="component" value="Unassembled WGS sequence"/>
</dbReference>
<dbReference type="Pfam" id="PF09348">
    <property type="entry name" value="DUF1990"/>
    <property type="match status" value="1"/>
</dbReference>
<reference evidence="3" key="1">
    <citation type="journal article" date="2019" name="Int. J. Syst. Evol. Microbiol.">
        <title>The Global Catalogue of Microorganisms (GCM) 10K type strain sequencing project: providing services to taxonomists for standard genome sequencing and annotation.</title>
        <authorList>
            <consortium name="The Broad Institute Genomics Platform"/>
            <consortium name="The Broad Institute Genome Sequencing Center for Infectious Disease"/>
            <person name="Wu L."/>
            <person name="Ma J."/>
        </authorList>
    </citation>
    <scope>NUCLEOTIDE SEQUENCE [LARGE SCALE GENOMIC DNA]</scope>
    <source>
        <strain evidence="3">JCM 31202</strain>
    </source>
</reference>
<evidence type="ECO:0000313" key="3">
    <source>
        <dbReference type="Proteomes" id="UP001596972"/>
    </source>
</evidence>
<comment type="caution">
    <text evidence="2">The sequence shown here is derived from an EMBL/GenBank/DDBJ whole genome shotgun (WGS) entry which is preliminary data.</text>
</comment>
<protein>
    <submittedName>
        <fullName evidence="2">DUF1990 family protein</fullName>
    </submittedName>
</protein>
<organism evidence="2 3">
    <name type="scientific">Actinomadura sediminis</name>
    <dbReference type="NCBI Taxonomy" id="1038904"/>
    <lineage>
        <taxon>Bacteria</taxon>
        <taxon>Bacillati</taxon>
        <taxon>Actinomycetota</taxon>
        <taxon>Actinomycetes</taxon>
        <taxon>Streptosporangiales</taxon>
        <taxon>Thermomonosporaceae</taxon>
        <taxon>Actinomadura</taxon>
    </lineage>
</organism>
<gene>
    <name evidence="2" type="ORF">ACFQ11_05860</name>
</gene>